<accession>A0A9P5TN99</accession>
<proteinExistence type="predicted"/>
<name>A0A9P5TN99_GYMJU</name>
<gene>
    <name evidence="1" type="ORF">CPB84DRAFT_834019</name>
</gene>
<reference evidence="1" key="1">
    <citation type="submission" date="2020-11" db="EMBL/GenBank/DDBJ databases">
        <authorList>
            <consortium name="DOE Joint Genome Institute"/>
            <person name="Ahrendt S."/>
            <person name="Riley R."/>
            <person name="Andreopoulos W."/>
            <person name="LaButti K."/>
            <person name="Pangilinan J."/>
            <person name="Ruiz-duenas F.J."/>
            <person name="Barrasa J.M."/>
            <person name="Sanchez-Garcia M."/>
            <person name="Camarero S."/>
            <person name="Miyauchi S."/>
            <person name="Serrano A."/>
            <person name="Linde D."/>
            <person name="Babiker R."/>
            <person name="Drula E."/>
            <person name="Ayuso-Fernandez I."/>
            <person name="Pacheco R."/>
            <person name="Padilla G."/>
            <person name="Ferreira P."/>
            <person name="Barriuso J."/>
            <person name="Kellner H."/>
            <person name="Castanera R."/>
            <person name="Alfaro M."/>
            <person name="Ramirez L."/>
            <person name="Pisabarro A.G."/>
            <person name="Kuo A."/>
            <person name="Tritt A."/>
            <person name="Lipzen A."/>
            <person name="He G."/>
            <person name="Yan M."/>
            <person name="Ng V."/>
            <person name="Cullen D."/>
            <person name="Martin F."/>
            <person name="Rosso M.-N."/>
            <person name="Henrissat B."/>
            <person name="Hibbett D."/>
            <person name="Martinez A.T."/>
            <person name="Grigoriev I.V."/>
        </authorList>
    </citation>
    <scope>NUCLEOTIDE SEQUENCE</scope>
    <source>
        <strain evidence="1">AH 44721</strain>
    </source>
</reference>
<dbReference type="AlphaFoldDB" id="A0A9P5TN99"/>
<evidence type="ECO:0000313" key="2">
    <source>
        <dbReference type="Proteomes" id="UP000724874"/>
    </source>
</evidence>
<keyword evidence="2" id="KW-1185">Reference proteome</keyword>
<sequence length="152" mass="17532">MVTQSTQCRFGRPGSLGNVWPVTDYSQLNLTTRHDIFLGYECYENARAHWFIFIPSLTISKIWKVIQVVGNPHIGFEFQDMHRTSGTTFSVARLLKKWCMSLDCLGETIMRPYHRSEILFGRSQFRNLSVVKSGIGSWSFRHLEDVDGIHSC</sequence>
<protein>
    <submittedName>
        <fullName evidence="1">Uncharacterized protein</fullName>
    </submittedName>
</protein>
<dbReference type="OrthoDB" id="2972306at2759"/>
<dbReference type="Proteomes" id="UP000724874">
    <property type="component" value="Unassembled WGS sequence"/>
</dbReference>
<comment type="caution">
    <text evidence="1">The sequence shown here is derived from an EMBL/GenBank/DDBJ whole genome shotgun (WGS) entry which is preliminary data.</text>
</comment>
<dbReference type="EMBL" id="JADNYJ010000034">
    <property type="protein sequence ID" value="KAF8902801.1"/>
    <property type="molecule type" value="Genomic_DNA"/>
</dbReference>
<evidence type="ECO:0000313" key="1">
    <source>
        <dbReference type="EMBL" id="KAF8902801.1"/>
    </source>
</evidence>
<organism evidence="1 2">
    <name type="scientific">Gymnopilus junonius</name>
    <name type="common">Spectacular rustgill mushroom</name>
    <name type="synonym">Gymnopilus spectabilis subsp. junonius</name>
    <dbReference type="NCBI Taxonomy" id="109634"/>
    <lineage>
        <taxon>Eukaryota</taxon>
        <taxon>Fungi</taxon>
        <taxon>Dikarya</taxon>
        <taxon>Basidiomycota</taxon>
        <taxon>Agaricomycotina</taxon>
        <taxon>Agaricomycetes</taxon>
        <taxon>Agaricomycetidae</taxon>
        <taxon>Agaricales</taxon>
        <taxon>Agaricineae</taxon>
        <taxon>Hymenogastraceae</taxon>
        <taxon>Gymnopilus</taxon>
    </lineage>
</organism>